<dbReference type="EMBL" id="SDIL01000037">
    <property type="protein sequence ID" value="RXK39054.1"/>
    <property type="molecule type" value="Genomic_DNA"/>
</dbReference>
<feature type="compositionally biased region" description="Polar residues" evidence="1">
    <location>
        <begin position="18"/>
        <end position="74"/>
    </location>
</feature>
<feature type="region of interest" description="Disordered" evidence="1">
    <location>
        <begin position="599"/>
        <end position="667"/>
    </location>
</feature>
<sequence length="725" mass="79599">MGGPIGEPNQIFIPETPFVTSANTQEPLTSVHSPISKETPSSRMSNPFARSSSSKNVIPSNNTLNSSDTRNVSAKSDVLGMITKPFPSPTPSKIVTEIVNPSSRPSTSQSKKDTHGHGHGHGHLGWPGGSKRGLKKNESIEMISLDSKIGNKEEMAVERWREWILKQPPETLTNPVLLHEPLSLSFSSSISFQPSQLLSPISHSSTEQPPSPQYLSPSTALSPPTQYLRRSINPPESSHTPDTPITTTTRRRSLSNSLFPHPHSNSNQPLRTSRSSFQTGINRNINPKTSISVTSTRSNRLEEHVIYNTESTRGLRDVELAIDPNRLNTSLTQTLSNLPRIGGENAFVHISERMGSKKVRPIVLELIQSLAHFIDSVWYFEHPGEVCPWVQPEIFSIPQHSKSIPLTLPNTFPTLPQVPVFESPQVSTLTSSNVQFSPIAIGPIIPATTASQVSYQKASQTVPSMTHQSHFTSEEPTHSDPSGVLGQKHNSIPNLWYSRALTAVQIGKLSGHVPLTPTITDIRFNLSEVKYALDDVNQTVGNTQKATSPFMRAVTDGGFGHATVENVGQGRGKEKGMLRLLNDLEEVLWGDSPPRSTDFAYELPKDFDPYSTPDADRLDSFPSSQPSIPSKTSQSNQTLLDLFSPTLSPTSQNQQITNPGDITMPELADFPDVELPLLHPLQTVEDKGTNDDLGLDPSGASGLSLEEIGRRRHRAWLESREKQRT</sequence>
<feature type="compositionally biased region" description="Basic and acidic residues" evidence="1">
    <location>
        <begin position="715"/>
        <end position="725"/>
    </location>
</feature>
<feature type="compositionally biased region" description="Polar residues" evidence="1">
    <location>
        <begin position="254"/>
        <end position="297"/>
    </location>
</feature>
<dbReference type="OrthoDB" id="2574658at2759"/>
<gene>
    <name evidence="2" type="ORF">M231_03678</name>
</gene>
<dbReference type="Proteomes" id="UP000289152">
    <property type="component" value="Unassembled WGS sequence"/>
</dbReference>
<proteinExistence type="predicted"/>
<feature type="compositionally biased region" description="Polar residues" evidence="1">
    <location>
        <begin position="621"/>
        <end position="660"/>
    </location>
</feature>
<feature type="region of interest" description="Disordered" evidence="1">
    <location>
        <begin position="199"/>
        <end position="297"/>
    </location>
</feature>
<reference evidence="2 3" key="1">
    <citation type="submission" date="2016-06" db="EMBL/GenBank/DDBJ databases">
        <title>Evolution of pathogenesis and genome organization in the Tremellales.</title>
        <authorList>
            <person name="Cuomo C."/>
            <person name="Litvintseva A."/>
            <person name="Heitman J."/>
            <person name="Chen Y."/>
            <person name="Sun S."/>
            <person name="Springer D."/>
            <person name="Dromer F."/>
            <person name="Young S."/>
            <person name="Zeng Q."/>
            <person name="Chapman S."/>
            <person name="Gujja S."/>
            <person name="Saif S."/>
            <person name="Birren B."/>
        </authorList>
    </citation>
    <scope>NUCLEOTIDE SEQUENCE [LARGE SCALE GENOMIC DNA]</scope>
    <source>
        <strain evidence="2 3">ATCC 28783</strain>
    </source>
</reference>
<comment type="caution">
    <text evidence="2">The sequence shown here is derived from an EMBL/GenBank/DDBJ whole genome shotgun (WGS) entry which is preliminary data.</text>
</comment>
<feature type="region of interest" description="Disordered" evidence="1">
    <location>
        <begin position="682"/>
        <end position="725"/>
    </location>
</feature>
<evidence type="ECO:0000256" key="1">
    <source>
        <dbReference type="SAM" id="MobiDB-lite"/>
    </source>
</evidence>
<dbReference type="AlphaFoldDB" id="A0A4Q1BMK6"/>
<organism evidence="2 3">
    <name type="scientific">Tremella mesenterica</name>
    <name type="common">Jelly fungus</name>
    <dbReference type="NCBI Taxonomy" id="5217"/>
    <lineage>
        <taxon>Eukaryota</taxon>
        <taxon>Fungi</taxon>
        <taxon>Dikarya</taxon>
        <taxon>Basidiomycota</taxon>
        <taxon>Agaricomycotina</taxon>
        <taxon>Tremellomycetes</taxon>
        <taxon>Tremellales</taxon>
        <taxon>Tremellaceae</taxon>
        <taxon>Tremella</taxon>
    </lineage>
</organism>
<feature type="region of interest" description="Disordered" evidence="1">
    <location>
        <begin position="464"/>
        <end position="486"/>
    </location>
</feature>
<name>A0A4Q1BMK6_TREME</name>
<feature type="region of interest" description="Disordered" evidence="1">
    <location>
        <begin position="1"/>
        <end position="133"/>
    </location>
</feature>
<evidence type="ECO:0000313" key="2">
    <source>
        <dbReference type="EMBL" id="RXK39054.1"/>
    </source>
</evidence>
<feature type="compositionally biased region" description="Polar residues" evidence="1">
    <location>
        <begin position="99"/>
        <end position="109"/>
    </location>
</feature>
<feature type="compositionally biased region" description="Polar residues" evidence="1">
    <location>
        <begin position="201"/>
        <end position="225"/>
    </location>
</feature>
<feature type="compositionally biased region" description="Basic and acidic residues" evidence="1">
    <location>
        <begin position="603"/>
        <end position="619"/>
    </location>
</feature>
<evidence type="ECO:0000313" key="3">
    <source>
        <dbReference type="Proteomes" id="UP000289152"/>
    </source>
</evidence>
<keyword evidence="3" id="KW-1185">Reference proteome</keyword>
<accession>A0A4Q1BMK6</accession>
<dbReference type="InParanoid" id="A0A4Q1BMK6"/>
<protein>
    <submittedName>
        <fullName evidence="2">Uncharacterized protein</fullName>
    </submittedName>
</protein>